<evidence type="ECO:0000259" key="7">
    <source>
        <dbReference type="Pfam" id="PF13354"/>
    </source>
</evidence>
<dbReference type="GO" id="GO:0008800">
    <property type="term" value="F:beta-lactamase activity"/>
    <property type="evidence" value="ECO:0007669"/>
    <property type="project" value="UniProtKB-EC"/>
</dbReference>
<comment type="similarity">
    <text evidence="1 5">Belongs to the class-A beta-lactamase family.</text>
</comment>
<name>A0ABS4QJI5_9NOCA</name>
<feature type="domain" description="Beta-lactamase class A catalytic" evidence="7">
    <location>
        <begin position="57"/>
        <end position="273"/>
    </location>
</feature>
<feature type="chain" id="PRO_5047408432" description="Beta-lactamase" evidence="6">
    <location>
        <begin position="26"/>
        <end position="300"/>
    </location>
</feature>
<comment type="catalytic activity">
    <reaction evidence="5">
        <text>a beta-lactam + H2O = a substituted beta-amino acid</text>
        <dbReference type="Rhea" id="RHEA:20401"/>
        <dbReference type="ChEBI" id="CHEBI:15377"/>
        <dbReference type="ChEBI" id="CHEBI:35627"/>
        <dbReference type="ChEBI" id="CHEBI:140347"/>
        <dbReference type="EC" id="3.5.2.6"/>
    </reaction>
</comment>
<evidence type="ECO:0000256" key="3">
    <source>
        <dbReference type="ARBA" id="ARBA00022801"/>
    </source>
</evidence>
<comment type="caution">
    <text evidence="8">The sequence shown here is derived from an EMBL/GenBank/DDBJ whole genome shotgun (WGS) entry which is preliminary data.</text>
</comment>
<dbReference type="SUPFAM" id="SSF56601">
    <property type="entry name" value="beta-lactamase/transpeptidase-like"/>
    <property type="match status" value="1"/>
</dbReference>
<dbReference type="PROSITE" id="PS51257">
    <property type="entry name" value="PROKAR_LIPOPROTEIN"/>
    <property type="match status" value="1"/>
</dbReference>
<evidence type="ECO:0000313" key="9">
    <source>
        <dbReference type="Proteomes" id="UP001519325"/>
    </source>
</evidence>
<dbReference type="PROSITE" id="PS00146">
    <property type="entry name" value="BETA_LACTAMASE_A"/>
    <property type="match status" value="1"/>
</dbReference>
<dbReference type="Proteomes" id="UP001519325">
    <property type="component" value="Unassembled WGS sequence"/>
</dbReference>
<reference evidence="8 9" key="1">
    <citation type="submission" date="2021-03" db="EMBL/GenBank/DDBJ databases">
        <title>Sequencing the genomes of 1000 actinobacteria strains.</title>
        <authorList>
            <person name="Klenk H.-P."/>
        </authorList>
    </citation>
    <scope>NUCLEOTIDE SEQUENCE [LARGE SCALE GENOMIC DNA]</scope>
    <source>
        <strain evidence="8 9">DSM 45516</strain>
    </source>
</reference>
<dbReference type="InterPro" id="IPR012338">
    <property type="entry name" value="Beta-lactam/transpept-like"/>
</dbReference>
<sequence length="300" mass="30972">MIKNKSMVLLLAALLPLAGACGSTATEPAAVSSAPAVASQLADLESRHQARLGVFGIDTGSGKTVGHRADERFPMLSTFKTLACAALLKTHPLASGYYEQVIRFTEADVAKAEGSAVTGKRIATGMTVRELCDAAIAYSDNAAANEILKLLGGPQAVTEFLRGIGDQVSRLDRWEPEVNTAIPGDERDTTTPAAIARDYQVLTLGDALPAPERDQLVAWLKASTTGGSRIRAGLPADWTTGDKTGTSSAYGSANDVAVTWPAGGGAPIVIAVLSTHADANAPLDNPLVAAAAKDVAAVLR</sequence>
<gene>
    <name evidence="8" type="ORF">BJ987_003727</name>
</gene>
<dbReference type="Pfam" id="PF13354">
    <property type="entry name" value="Beta-lactamase2"/>
    <property type="match status" value="1"/>
</dbReference>
<evidence type="ECO:0000256" key="2">
    <source>
        <dbReference type="ARBA" id="ARBA00012865"/>
    </source>
</evidence>
<evidence type="ECO:0000313" key="8">
    <source>
        <dbReference type="EMBL" id="MBP2190826.1"/>
    </source>
</evidence>
<dbReference type="Gene3D" id="3.40.710.10">
    <property type="entry name" value="DD-peptidase/beta-lactamase superfamily"/>
    <property type="match status" value="1"/>
</dbReference>
<dbReference type="PANTHER" id="PTHR35333">
    <property type="entry name" value="BETA-LACTAMASE"/>
    <property type="match status" value="1"/>
</dbReference>
<dbReference type="NCBIfam" id="NF033103">
    <property type="entry name" value="bla_class_A"/>
    <property type="match status" value="1"/>
</dbReference>
<dbReference type="InterPro" id="IPR000871">
    <property type="entry name" value="Beta-lactam_class-A"/>
</dbReference>
<protein>
    <recommendedName>
        <fullName evidence="2 5">Beta-lactamase</fullName>
        <ecNumber evidence="2 5">3.5.2.6</ecNumber>
    </recommendedName>
</protein>
<accession>A0ABS4QJI5</accession>
<proteinExistence type="inferred from homology"/>
<evidence type="ECO:0000256" key="5">
    <source>
        <dbReference type="RuleBase" id="RU361140"/>
    </source>
</evidence>
<evidence type="ECO:0000256" key="6">
    <source>
        <dbReference type="SAM" id="SignalP"/>
    </source>
</evidence>
<keyword evidence="4 5" id="KW-0046">Antibiotic resistance</keyword>
<keyword evidence="6" id="KW-0732">Signal</keyword>
<dbReference type="InterPro" id="IPR023650">
    <property type="entry name" value="Beta-lactam_class-A_AS"/>
</dbReference>
<evidence type="ECO:0000256" key="1">
    <source>
        <dbReference type="ARBA" id="ARBA00009009"/>
    </source>
</evidence>
<dbReference type="PRINTS" id="PR00118">
    <property type="entry name" value="BLACTAMASEA"/>
</dbReference>
<keyword evidence="9" id="KW-1185">Reference proteome</keyword>
<dbReference type="RefSeq" id="WP_245366028.1">
    <property type="nucleotide sequence ID" value="NZ_JAGGMR010000001.1"/>
</dbReference>
<dbReference type="InterPro" id="IPR045155">
    <property type="entry name" value="Beta-lactam_cat"/>
</dbReference>
<keyword evidence="3 5" id="KW-0378">Hydrolase</keyword>
<dbReference type="PANTHER" id="PTHR35333:SF3">
    <property type="entry name" value="BETA-LACTAMASE-TYPE TRANSPEPTIDASE FOLD CONTAINING PROTEIN"/>
    <property type="match status" value="1"/>
</dbReference>
<dbReference type="EMBL" id="JAGGMR010000001">
    <property type="protein sequence ID" value="MBP2190826.1"/>
    <property type="molecule type" value="Genomic_DNA"/>
</dbReference>
<evidence type="ECO:0000256" key="4">
    <source>
        <dbReference type="ARBA" id="ARBA00023251"/>
    </source>
</evidence>
<organism evidence="8 9">
    <name type="scientific">Nocardia goodfellowii</name>
    <dbReference type="NCBI Taxonomy" id="882446"/>
    <lineage>
        <taxon>Bacteria</taxon>
        <taxon>Bacillati</taxon>
        <taxon>Actinomycetota</taxon>
        <taxon>Actinomycetes</taxon>
        <taxon>Mycobacteriales</taxon>
        <taxon>Nocardiaceae</taxon>
        <taxon>Nocardia</taxon>
    </lineage>
</organism>
<feature type="signal peptide" evidence="6">
    <location>
        <begin position="1"/>
        <end position="25"/>
    </location>
</feature>
<dbReference type="EC" id="3.5.2.6" evidence="2 5"/>